<dbReference type="EMBL" id="BTTX01000005">
    <property type="protein sequence ID" value="GMU08770.1"/>
    <property type="molecule type" value="Genomic_DNA"/>
</dbReference>
<comment type="caution">
    <text evidence="1">The sequence shown here is derived from an EMBL/GenBank/DDBJ whole genome shotgun (WGS) entry which is preliminary data.</text>
</comment>
<sequence length="99" mass="10989">MRNLEQEEAEAKERMRRELLPVVLEEIGLTGLYMTDGLARPMAGVLAGLIAQSGVEVIHLNVNHWVGVHAYLTHAKYDLVKGKLESMAMVRFGDGSISR</sequence>
<keyword evidence="2" id="KW-1185">Reference proteome</keyword>
<reference evidence="1 2" key="1">
    <citation type="journal article" date="2024" name="Arch. Microbiol.">
        <title>Corallococcus caeni sp. nov., a novel myxobacterium isolated from activated sludge.</title>
        <authorList>
            <person name="Tomita S."/>
            <person name="Nakai R."/>
            <person name="Kuroda K."/>
            <person name="Kurashita H."/>
            <person name="Hatamoto M."/>
            <person name="Yamaguchi T."/>
            <person name="Narihiro T."/>
        </authorList>
    </citation>
    <scope>NUCLEOTIDE SEQUENCE [LARGE SCALE GENOMIC DNA]</scope>
    <source>
        <strain evidence="1 2">NO1</strain>
    </source>
</reference>
<protein>
    <submittedName>
        <fullName evidence="1">Uncharacterized protein</fullName>
    </submittedName>
</protein>
<evidence type="ECO:0000313" key="1">
    <source>
        <dbReference type="EMBL" id="GMU08770.1"/>
    </source>
</evidence>
<evidence type="ECO:0000313" key="2">
    <source>
        <dbReference type="Proteomes" id="UP001342631"/>
    </source>
</evidence>
<dbReference type="Proteomes" id="UP001342631">
    <property type="component" value="Unassembled WGS sequence"/>
</dbReference>
<accession>A0ABQ6QXJ9</accession>
<proteinExistence type="predicted"/>
<gene>
    <name evidence="1" type="ORF">ASNO1_50230</name>
</gene>
<dbReference type="RefSeq" id="WP_338279614.1">
    <property type="nucleotide sequence ID" value="NZ_BTTX01000005.1"/>
</dbReference>
<organism evidence="1 2">
    <name type="scientific">Corallococcus caeni</name>
    <dbReference type="NCBI Taxonomy" id="3082388"/>
    <lineage>
        <taxon>Bacteria</taxon>
        <taxon>Pseudomonadati</taxon>
        <taxon>Myxococcota</taxon>
        <taxon>Myxococcia</taxon>
        <taxon>Myxococcales</taxon>
        <taxon>Cystobacterineae</taxon>
        <taxon>Myxococcaceae</taxon>
        <taxon>Corallococcus</taxon>
    </lineage>
</organism>
<name>A0ABQ6QXJ9_9BACT</name>